<feature type="compositionally biased region" description="Low complexity" evidence="1">
    <location>
        <begin position="445"/>
        <end position="455"/>
    </location>
</feature>
<feature type="compositionally biased region" description="Basic residues" evidence="1">
    <location>
        <begin position="307"/>
        <end position="316"/>
    </location>
</feature>
<gene>
    <name evidence="2" type="ORF">MKZ38_004388</name>
</gene>
<evidence type="ECO:0000313" key="3">
    <source>
        <dbReference type="Proteomes" id="UP001201980"/>
    </source>
</evidence>
<feature type="compositionally biased region" description="Basic residues" evidence="1">
    <location>
        <begin position="491"/>
        <end position="504"/>
    </location>
</feature>
<feature type="compositionally biased region" description="Polar residues" evidence="1">
    <location>
        <begin position="29"/>
        <end position="40"/>
    </location>
</feature>
<feature type="region of interest" description="Disordered" evidence="1">
    <location>
        <begin position="28"/>
        <end position="82"/>
    </location>
</feature>
<reference evidence="2" key="1">
    <citation type="submission" date="2022-07" db="EMBL/GenBank/DDBJ databases">
        <title>Draft genome sequence of Zalerion maritima ATCC 34329, a (micro)plastics degrading marine fungus.</title>
        <authorList>
            <person name="Paco A."/>
            <person name="Goncalves M.F.M."/>
            <person name="Rocha-Santos T.A.P."/>
            <person name="Alves A."/>
        </authorList>
    </citation>
    <scope>NUCLEOTIDE SEQUENCE</scope>
    <source>
        <strain evidence="2">ATCC 34329</strain>
    </source>
</reference>
<feature type="region of interest" description="Disordered" evidence="1">
    <location>
        <begin position="539"/>
        <end position="598"/>
    </location>
</feature>
<feature type="compositionally biased region" description="Basic and acidic residues" evidence="1">
    <location>
        <begin position="569"/>
        <end position="594"/>
    </location>
</feature>
<feature type="compositionally biased region" description="Basic and acidic residues" evidence="1">
    <location>
        <begin position="539"/>
        <end position="561"/>
    </location>
</feature>
<dbReference type="EMBL" id="JAKWBI020000258">
    <property type="protein sequence ID" value="KAJ2897765.1"/>
    <property type="molecule type" value="Genomic_DNA"/>
</dbReference>
<dbReference type="AlphaFoldDB" id="A0AAD5RLI9"/>
<feature type="compositionally biased region" description="Basic and acidic residues" evidence="1">
    <location>
        <begin position="428"/>
        <end position="438"/>
    </location>
</feature>
<evidence type="ECO:0000256" key="1">
    <source>
        <dbReference type="SAM" id="MobiDB-lite"/>
    </source>
</evidence>
<accession>A0AAD5RLI9</accession>
<feature type="region of interest" description="Disordered" evidence="1">
    <location>
        <begin position="243"/>
        <end position="508"/>
    </location>
</feature>
<feature type="compositionally biased region" description="Basic and acidic residues" evidence="1">
    <location>
        <begin position="363"/>
        <end position="373"/>
    </location>
</feature>
<name>A0AAD5RLI9_9PEZI</name>
<feature type="compositionally biased region" description="Acidic residues" evidence="1">
    <location>
        <begin position="53"/>
        <end position="75"/>
    </location>
</feature>
<feature type="compositionally biased region" description="Basic and acidic residues" evidence="1">
    <location>
        <begin position="254"/>
        <end position="278"/>
    </location>
</feature>
<evidence type="ECO:0000313" key="2">
    <source>
        <dbReference type="EMBL" id="KAJ2897765.1"/>
    </source>
</evidence>
<organism evidence="2 3">
    <name type="scientific">Zalerion maritima</name>
    <dbReference type="NCBI Taxonomy" id="339359"/>
    <lineage>
        <taxon>Eukaryota</taxon>
        <taxon>Fungi</taxon>
        <taxon>Dikarya</taxon>
        <taxon>Ascomycota</taxon>
        <taxon>Pezizomycotina</taxon>
        <taxon>Sordariomycetes</taxon>
        <taxon>Lulworthiomycetidae</taxon>
        <taxon>Lulworthiales</taxon>
        <taxon>Lulworthiaceae</taxon>
        <taxon>Zalerion</taxon>
    </lineage>
</organism>
<proteinExistence type="predicted"/>
<dbReference type="Proteomes" id="UP001201980">
    <property type="component" value="Unassembled WGS sequence"/>
</dbReference>
<sequence>MYRTSSRPSPNPQGFLCKEAVSALEPIDQYSTLQEMSRATPSHGHRPVSLASNDEDDVDDQTDEDADNQTDEGADTPDQRGSLQMQLLVNMLARYTRLKELKWGDAIEVHSGHPDIYNAWLNDKLTLGLVQECLSREEASTTGVSKTPPIKTTAVWPLFSNAYLRLSRQLRNDILDNLWPQERRVDLSGFPYDIFTAEDSTSQHGASSRALAGSIERHLYGIADEVIRVMVWDLDLLTDGKMTSFPRSSNRMGTELERPSKRQRTGDEQERPSERPGEDELSPTTEIITTDDPGLEGGAASAVRRPSGTRKKRTPKGRVLSQFSHPAGEIYTPTHDDNNNASTSLARRVKTPRYSHDPAYASLRHDRADKSRGQENMTVGSDEGTSLAAMAHSYQPTLDPDASAAQPAEDTALPSRIIGTGRSLRLRTGGEQERPSERPEEDEPNTTTEIITTNEGPGWDDASPSPTSDPYESDDGSGTSLASGVETPRSAHGKVWRGARRVKPKGHENIATIEEGLDEIRQRLHERVDSCVEKLNEELKGKRKAQEDMKRAEKSLEEARRDVRRKRQELKQKQEEVKQKQEELRSAKQAKNEQDAQLAGARDLFEEKCRTAASAYAAIQLE</sequence>
<feature type="compositionally biased region" description="Polar residues" evidence="1">
    <location>
        <begin position="464"/>
        <end position="482"/>
    </location>
</feature>
<comment type="caution">
    <text evidence="2">The sequence shown here is derived from an EMBL/GenBank/DDBJ whole genome shotgun (WGS) entry which is preliminary data.</text>
</comment>
<keyword evidence="3" id="KW-1185">Reference proteome</keyword>
<protein>
    <submittedName>
        <fullName evidence="2">Uncharacterized protein</fullName>
    </submittedName>
</protein>